<dbReference type="AlphaFoldDB" id="A0A5K1UH22"/>
<protein>
    <submittedName>
        <fullName evidence="5">Aldose reductase putative</fullName>
    </submittedName>
</protein>
<dbReference type="PIRSF" id="PIRSF000097">
    <property type="entry name" value="AKR"/>
    <property type="match status" value="1"/>
</dbReference>
<dbReference type="PROSITE" id="PS00063">
    <property type="entry name" value="ALDOKETO_REDUCTASE_3"/>
    <property type="match status" value="1"/>
</dbReference>
<dbReference type="Pfam" id="PF00248">
    <property type="entry name" value="Aldo_ket_red"/>
    <property type="match status" value="1"/>
</dbReference>
<feature type="active site" description="Proton donor" evidence="1">
    <location>
        <position position="50"/>
    </location>
</feature>
<dbReference type="InterPro" id="IPR020471">
    <property type="entry name" value="AKR"/>
</dbReference>
<dbReference type="SUPFAM" id="SSF51430">
    <property type="entry name" value="NAD(P)-linked oxidoreductase"/>
    <property type="match status" value="1"/>
</dbReference>
<dbReference type="PANTHER" id="PTHR11732">
    <property type="entry name" value="ALDO/KETO REDUCTASE"/>
    <property type="match status" value="1"/>
</dbReference>
<sequence>MLQHGFFLNNGKFMPAIGLGTWLAAPGEVGKAVTLALENGYRLIDCARFYKNEKEIGEMGIEPFLKNHPREELFVTSKLWMDQVTRIRESCLESIQDLKCKYLDLYLIHWPIALKVDASNPPKPEDFLDMDITEIWQEMERLVDEGLVKSIGLSNFTIPQIEKIMKMCRIKPVINQVELNVYLQQNKLREVCKSYNIVVEAYRPIGGKPANESDKNCLDDEVVVSLAKKYNKTTAQICLRWLVQNGIIAVPKSTNPNRLLQNYQVFEWSLSNEDMKALEKRNLNKRNVKFENYWNGKTYEEFWGEEQ</sequence>
<dbReference type="InterPro" id="IPR023210">
    <property type="entry name" value="NADP_OxRdtase_dom"/>
</dbReference>
<proteinExistence type="predicted"/>
<feature type="domain" description="NADP-dependent oxidoreductase" evidence="4">
    <location>
        <begin position="17"/>
        <end position="280"/>
    </location>
</feature>
<evidence type="ECO:0000313" key="6">
    <source>
        <dbReference type="Proteomes" id="UP000078387"/>
    </source>
</evidence>
<dbReference type="PRINTS" id="PR00069">
    <property type="entry name" value="ALDKETRDTASE"/>
</dbReference>
<dbReference type="GO" id="GO:0016491">
    <property type="term" value="F:oxidoreductase activity"/>
    <property type="evidence" value="ECO:0007669"/>
    <property type="project" value="InterPro"/>
</dbReference>
<evidence type="ECO:0000256" key="1">
    <source>
        <dbReference type="PIRSR" id="PIRSR000097-1"/>
    </source>
</evidence>
<dbReference type="InterPro" id="IPR036812">
    <property type="entry name" value="NAD(P)_OxRdtase_dom_sf"/>
</dbReference>
<feature type="site" description="Lowers pKa of active site Tyr" evidence="3">
    <location>
        <position position="78"/>
    </location>
</feature>
<gene>
    <name evidence="5" type="ORF">CL6EHI_178670</name>
</gene>
<dbReference type="Proteomes" id="UP000078387">
    <property type="component" value="Unassembled WGS sequence"/>
</dbReference>
<dbReference type="Gene3D" id="3.20.20.100">
    <property type="entry name" value="NADP-dependent oxidoreductase domain"/>
    <property type="match status" value="1"/>
</dbReference>
<organism evidence="5 6">
    <name type="scientific">Entamoeba histolytica</name>
    <dbReference type="NCBI Taxonomy" id="5759"/>
    <lineage>
        <taxon>Eukaryota</taxon>
        <taxon>Amoebozoa</taxon>
        <taxon>Evosea</taxon>
        <taxon>Archamoebae</taxon>
        <taxon>Mastigamoebida</taxon>
        <taxon>Entamoebidae</taxon>
        <taxon>Entamoeba</taxon>
    </lineage>
</organism>
<reference evidence="5 6" key="1">
    <citation type="submission" date="2016-05" db="EMBL/GenBank/DDBJ databases">
        <title>First whole genome sequencing of Entamoeba histolytica HM1:IMSS-clone-6.</title>
        <authorList>
            <person name="Mukherjee Avik.K."/>
            <person name="Izumyama S."/>
            <person name="Nakada-Tsukui K."/>
            <person name="Nozaki T."/>
        </authorList>
    </citation>
    <scope>NUCLEOTIDE SEQUENCE [LARGE SCALE GENOMIC DNA]</scope>
    <source>
        <strain evidence="5 6">HM1:IMSS clone 6</strain>
    </source>
</reference>
<dbReference type="VEuPathDB" id="AmoebaDB:EHI_178670"/>
<comment type="caution">
    <text evidence="5">The sequence shown here is derived from an EMBL/GenBank/DDBJ whole genome shotgun (WGS) entry which is preliminary data.</text>
</comment>
<evidence type="ECO:0000313" key="5">
    <source>
        <dbReference type="EMBL" id="GAT92389.1"/>
    </source>
</evidence>
<evidence type="ECO:0000256" key="2">
    <source>
        <dbReference type="PIRSR" id="PIRSR000097-2"/>
    </source>
</evidence>
<dbReference type="VEuPathDB" id="AmoebaDB:EHI7A_027940"/>
<accession>A0A5K1UH22</accession>
<dbReference type="PROSITE" id="PS00798">
    <property type="entry name" value="ALDOKETO_REDUCTASE_1"/>
    <property type="match status" value="1"/>
</dbReference>
<evidence type="ECO:0000259" key="4">
    <source>
        <dbReference type="Pfam" id="PF00248"/>
    </source>
</evidence>
<dbReference type="SMR" id="A0A5K1UH22"/>
<dbReference type="PROSITE" id="PS00062">
    <property type="entry name" value="ALDOKETO_REDUCTASE_2"/>
    <property type="match status" value="1"/>
</dbReference>
<dbReference type="OMA" id="PRIHLGV"/>
<dbReference type="EMBL" id="BDEQ01000001">
    <property type="protein sequence ID" value="GAT92389.1"/>
    <property type="molecule type" value="Genomic_DNA"/>
</dbReference>
<dbReference type="CDD" id="cd19071">
    <property type="entry name" value="AKR_AKR1-5-like"/>
    <property type="match status" value="1"/>
</dbReference>
<feature type="binding site" evidence="2">
    <location>
        <position position="109"/>
    </location>
    <ligand>
        <name>substrate</name>
    </ligand>
</feature>
<name>A0A5K1UH22_ENTHI</name>
<dbReference type="VEuPathDB" id="AmoebaDB:EHI5A_008440"/>
<dbReference type="VEuPathDB" id="AmoebaDB:KM1_061750"/>
<dbReference type="InterPro" id="IPR018170">
    <property type="entry name" value="Aldo/ket_reductase_CS"/>
</dbReference>
<evidence type="ECO:0000256" key="3">
    <source>
        <dbReference type="PIRSR" id="PIRSR000097-3"/>
    </source>
</evidence>
<dbReference type="FunFam" id="3.20.20.100:FF:000058">
    <property type="entry name" value="Aldose reductase, putative"/>
    <property type="match status" value="1"/>
</dbReference>
<dbReference type="VEuPathDB" id="AmoebaDB:EHI8A_025000"/>